<evidence type="ECO:0000313" key="3">
    <source>
        <dbReference type="EMBL" id="VAW02919.1"/>
    </source>
</evidence>
<evidence type="ECO:0000259" key="2">
    <source>
        <dbReference type="Pfam" id="PF01471"/>
    </source>
</evidence>
<dbReference type="PANTHER" id="PTHR11102:SF160">
    <property type="entry name" value="ERAD-ASSOCIATED E3 UBIQUITIN-PROTEIN LIGASE COMPONENT HRD3"/>
    <property type="match status" value="1"/>
</dbReference>
<dbReference type="InterPro" id="IPR036365">
    <property type="entry name" value="PGBD-like_sf"/>
</dbReference>
<feature type="region of interest" description="Disordered" evidence="1">
    <location>
        <begin position="769"/>
        <end position="868"/>
    </location>
</feature>
<feature type="compositionally biased region" description="Polar residues" evidence="1">
    <location>
        <begin position="825"/>
        <end position="839"/>
    </location>
</feature>
<reference evidence="3" key="1">
    <citation type="submission" date="2018-06" db="EMBL/GenBank/DDBJ databases">
        <authorList>
            <person name="Zhirakovskaya E."/>
        </authorList>
    </citation>
    <scope>NUCLEOTIDE SEQUENCE</scope>
</reference>
<proteinExistence type="predicted"/>
<feature type="compositionally biased region" description="Polar residues" evidence="1">
    <location>
        <begin position="769"/>
        <end position="787"/>
    </location>
</feature>
<dbReference type="EMBL" id="UOEC01000203">
    <property type="protein sequence ID" value="VAW02919.1"/>
    <property type="molecule type" value="Genomic_DNA"/>
</dbReference>
<gene>
    <name evidence="3" type="ORF">MNBD_ALPHA08-1008</name>
</gene>
<evidence type="ECO:0000256" key="1">
    <source>
        <dbReference type="SAM" id="MobiDB-lite"/>
    </source>
</evidence>
<dbReference type="InterPro" id="IPR002477">
    <property type="entry name" value="Peptidoglycan-bd-like"/>
</dbReference>
<dbReference type="SUPFAM" id="SSF47090">
    <property type="entry name" value="PGBD-like"/>
    <property type="match status" value="1"/>
</dbReference>
<dbReference type="InterPro" id="IPR011990">
    <property type="entry name" value="TPR-like_helical_dom_sf"/>
</dbReference>
<dbReference type="Gene3D" id="1.25.40.10">
    <property type="entry name" value="Tetratricopeptide repeat domain"/>
    <property type="match status" value="1"/>
</dbReference>
<feature type="region of interest" description="Disordered" evidence="1">
    <location>
        <begin position="733"/>
        <end position="753"/>
    </location>
</feature>
<dbReference type="Pfam" id="PF01471">
    <property type="entry name" value="PG_binding_1"/>
    <property type="match status" value="1"/>
</dbReference>
<feature type="region of interest" description="Disordered" evidence="1">
    <location>
        <begin position="613"/>
        <end position="651"/>
    </location>
</feature>
<dbReference type="PANTHER" id="PTHR11102">
    <property type="entry name" value="SEL-1-LIKE PROTEIN"/>
    <property type="match status" value="1"/>
</dbReference>
<name>A0A3B0SQU5_9ZZZZ</name>
<dbReference type="Gene3D" id="1.10.101.10">
    <property type="entry name" value="PGBD-like superfamily/PGBD"/>
    <property type="match status" value="1"/>
</dbReference>
<dbReference type="InterPro" id="IPR006597">
    <property type="entry name" value="Sel1-like"/>
</dbReference>
<feature type="compositionally biased region" description="Polar residues" evidence="1">
    <location>
        <begin position="489"/>
        <end position="499"/>
    </location>
</feature>
<dbReference type="AlphaFoldDB" id="A0A3B0SQU5"/>
<feature type="compositionally biased region" description="Low complexity" evidence="1">
    <location>
        <begin position="640"/>
        <end position="651"/>
    </location>
</feature>
<sequence length="1155" mass="123860">AAKKASKIDHRLSDLADQLNALSEKGQATAVNRFVEYDNEPVAERALEKMIERIERGEAQTGESFQAINTRLDTIDEKLTGSTSEEQDQSPEFKALESALRNIVDHIETSEKRNRDALGNMQDRMSDMTKKVEHAKSGAVSQTGPAIAALDARVAELAIRHEQAAASDQEETRTYLEERLAGIGEQIDAVRHSSDAMTKRAEVSAMDIAKKETRLVEQRVANLIGEARTLMVQSAPASDTLNTIRSEIESLNQRFDDIKADSASDQDVQSLKMAIEQLTTSVAAGPDSQPIAAMEQRLMELTQRLDEKPVTEHMAPQFAELEQRIIGLDQQLAATLGQEGDGAAFSALESQISMVADRMAATEEKLGALTTIEQSIAQLYSAIEENKTEVHTLAEGAATRVADEIMQQGMPVTANEGPSPELVALEQGLAAVRQSSQAAEQHNQETLEAVHETLEQIINKLSDMETHDATAPAAPQPAVETPVALPKNNGENADGENTSGADWQAAVQSHLQDDSVAQELQPLLQPDTEMVSDVSPAFEPGPVPDQMTEMAPEEEKPLIAVLSQPVLPVDIQINLSEAAFDQQTDVVQETAPETIQEAAEAPLDYIAQARLASQSASPQTSNPLAKGAGFLTDKIMPNSNSADKNGKGNAAKKSGSLFSLPFLTKKKVAADNDQPTLDPATSGESKTSRKRLIMAGLALLIAAGAFAFSKVGGNSGGAPAPTASVQEKVIQPKVTPAETPAPEQSSQTIAPAKETKNLVKQISLSLPQNNLVNSSSRPISGTVTAEQTGMPGPQALESSNQNSDPVLAAPTDPVITASLPPAPSPTHNIQSPLNIQTAARTAPPSQGAPQGAAAQNSAQSADPNLPPEAVGTVELRQAAAKGDSSAQFVIATRYADGKMLARDYAKAARWYQKAASTGLPPAQYRLGTLFERGNGVPKDLNAARLWYERAAENGNVKAMHNLAVIYASDTGGQTDFAKARKWFEKASNHGLKDSQYNLAVIFERGLTGKRDQKEAFYWYSLAAKRGDKDARVKAHTLKNFLSAPEIKFVEKRLAAWRPQPALKLGNYVAIKDTKWQVGTKAPAKPQLGEKPNLTGKTLVSQTQTLLTKMGFDIGKVDGVMGSRTANAVRLFQLQNGLQVNGMVTNGLLQQLQARS</sequence>
<feature type="domain" description="Peptidoglycan binding-like" evidence="2">
    <location>
        <begin position="1099"/>
        <end position="1151"/>
    </location>
</feature>
<feature type="non-terminal residue" evidence="3">
    <location>
        <position position="1"/>
    </location>
</feature>
<dbReference type="SMART" id="SM00671">
    <property type="entry name" value="SEL1"/>
    <property type="match status" value="4"/>
</dbReference>
<dbReference type="InterPro" id="IPR050767">
    <property type="entry name" value="Sel1_AlgK"/>
</dbReference>
<dbReference type="Pfam" id="PF08238">
    <property type="entry name" value="Sel1"/>
    <property type="match status" value="4"/>
</dbReference>
<feature type="region of interest" description="Disordered" evidence="1">
    <location>
        <begin position="466"/>
        <end position="499"/>
    </location>
</feature>
<accession>A0A3B0SQU5</accession>
<feature type="compositionally biased region" description="Low complexity" evidence="1">
    <location>
        <begin position="842"/>
        <end position="861"/>
    </location>
</feature>
<protein>
    <submittedName>
        <fullName evidence="3">TPR repeat, SEL1 subfamily</fullName>
    </submittedName>
</protein>
<organism evidence="3">
    <name type="scientific">hydrothermal vent metagenome</name>
    <dbReference type="NCBI Taxonomy" id="652676"/>
    <lineage>
        <taxon>unclassified sequences</taxon>
        <taxon>metagenomes</taxon>
        <taxon>ecological metagenomes</taxon>
    </lineage>
</organism>
<dbReference type="SUPFAM" id="SSF81901">
    <property type="entry name" value="HCP-like"/>
    <property type="match status" value="1"/>
</dbReference>
<feature type="compositionally biased region" description="Polar residues" evidence="1">
    <location>
        <begin position="613"/>
        <end position="623"/>
    </location>
</feature>
<dbReference type="InterPro" id="IPR036366">
    <property type="entry name" value="PGBDSf"/>
</dbReference>